<evidence type="ECO:0000256" key="1">
    <source>
        <dbReference type="SAM" id="MobiDB-lite"/>
    </source>
</evidence>
<evidence type="ECO:0000313" key="3">
    <source>
        <dbReference type="Proteomes" id="UP000036947"/>
    </source>
</evidence>
<dbReference type="EMBL" id="LFRF01000023">
    <property type="protein sequence ID" value="KND88794.1"/>
    <property type="molecule type" value="Genomic_DNA"/>
</dbReference>
<evidence type="ECO:0000313" key="2">
    <source>
        <dbReference type="EMBL" id="KND88794.1"/>
    </source>
</evidence>
<gene>
    <name evidence="2" type="ORF">TOPH_06595</name>
</gene>
<proteinExistence type="predicted"/>
<feature type="region of interest" description="Disordered" evidence="1">
    <location>
        <begin position="305"/>
        <end position="344"/>
    </location>
</feature>
<accession>A0A0L0N452</accession>
<name>A0A0L0N452_TOLOC</name>
<protein>
    <submittedName>
        <fullName evidence="2">Uncharacterized protein</fullName>
    </submittedName>
</protein>
<feature type="compositionally biased region" description="Basic and acidic residues" evidence="1">
    <location>
        <begin position="322"/>
        <end position="339"/>
    </location>
</feature>
<dbReference type="AlphaFoldDB" id="A0A0L0N452"/>
<reference evidence="2 3" key="1">
    <citation type="journal article" date="2015" name="BMC Genomics">
        <title>The genome of the truffle-parasite Tolypocladium ophioglossoides and the evolution of antifungal peptaibiotics.</title>
        <authorList>
            <person name="Quandt C.A."/>
            <person name="Bushley K.E."/>
            <person name="Spatafora J.W."/>
        </authorList>
    </citation>
    <scope>NUCLEOTIDE SEQUENCE [LARGE SCALE GENOMIC DNA]</scope>
    <source>
        <strain evidence="2 3">CBS 100239</strain>
    </source>
</reference>
<dbReference type="Proteomes" id="UP000036947">
    <property type="component" value="Unassembled WGS sequence"/>
</dbReference>
<keyword evidence="3" id="KW-1185">Reference proteome</keyword>
<sequence length="385" mass="39120">MQQQPFPQSGLCVQKACAFFKRHPSPPLFLACLPHGNGIFQRIGCTILIPPEGPVKDRRQQHGTVSVFPREADLRVLATLLLGRPDGGEQEVPADAPATVLEAGGPRADEALAAAEARAAAAILAPRGGTGTGGAALGLETQDEDADEDVSVAGAQHDVLLAAGVVGFKPGPGDVLGEGDVAGGAVPYSKEVRHGDAASKQNGAAGVTTRLGQVCAAVDEAPGGGQCGEAQRVEGQGAGGARLHLGEGVGDEAQALGLVVAGAEGVEGQRGDVVEGRQGRVRGEGGGRRGRRGREVGLRRVGLEVGRVGGGGDGGGGEDEVGAEKGEEGSARPEARHDANSIGDEPGAAVAEVQLTHAALHDRCRSYLLQPRGVTRRSKSWKTLI</sequence>
<comment type="caution">
    <text evidence="2">The sequence shown here is derived from an EMBL/GenBank/DDBJ whole genome shotgun (WGS) entry which is preliminary data.</text>
</comment>
<organism evidence="2 3">
    <name type="scientific">Tolypocladium ophioglossoides (strain CBS 100239)</name>
    <name type="common">Snaketongue truffleclub</name>
    <name type="synonym">Elaphocordyceps ophioglossoides</name>
    <dbReference type="NCBI Taxonomy" id="1163406"/>
    <lineage>
        <taxon>Eukaryota</taxon>
        <taxon>Fungi</taxon>
        <taxon>Dikarya</taxon>
        <taxon>Ascomycota</taxon>
        <taxon>Pezizomycotina</taxon>
        <taxon>Sordariomycetes</taxon>
        <taxon>Hypocreomycetidae</taxon>
        <taxon>Hypocreales</taxon>
        <taxon>Ophiocordycipitaceae</taxon>
        <taxon>Tolypocladium</taxon>
    </lineage>
</organism>